<evidence type="ECO:0000313" key="1">
    <source>
        <dbReference type="EMBL" id="MCX5468763.1"/>
    </source>
</evidence>
<protein>
    <recommendedName>
        <fullName evidence="3">Lipoprotein</fullName>
    </recommendedName>
</protein>
<evidence type="ECO:0008006" key="3">
    <source>
        <dbReference type="Google" id="ProtNLM"/>
    </source>
</evidence>
<dbReference type="PROSITE" id="PS51257">
    <property type="entry name" value="PROKAR_LIPOPROTEIN"/>
    <property type="match status" value="1"/>
</dbReference>
<keyword evidence="2" id="KW-1185">Reference proteome</keyword>
<dbReference type="EMBL" id="JAPKMY010000007">
    <property type="protein sequence ID" value="MCX5468763.1"/>
    <property type="molecule type" value="Genomic_DNA"/>
</dbReference>
<organism evidence="1 2">
    <name type="scientific">Acinetobacter nematophilus</name>
    <dbReference type="NCBI Taxonomy" id="2994642"/>
    <lineage>
        <taxon>Bacteria</taxon>
        <taxon>Pseudomonadati</taxon>
        <taxon>Pseudomonadota</taxon>
        <taxon>Gammaproteobacteria</taxon>
        <taxon>Moraxellales</taxon>
        <taxon>Moraxellaceae</taxon>
        <taxon>Acinetobacter</taxon>
    </lineage>
</organism>
<comment type="caution">
    <text evidence="1">The sequence shown here is derived from an EMBL/GenBank/DDBJ whole genome shotgun (WGS) entry which is preliminary data.</text>
</comment>
<dbReference type="Proteomes" id="UP001146019">
    <property type="component" value="Unassembled WGS sequence"/>
</dbReference>
<sequence length="143" mass="17056">MKYMVFLAVLLSTVGCKDKKVDSFQYEIVNNEIICSLKPKEVFESKEFARFDTFFRDLNGNSNDELSNSIYTQSLKNLSNKKSKYIFCFLKKDMKSDFLETYIQVELQKGKTFRQYEFRNYFCVKNNNLRNFGDREKSIKKCQ</sequence>
<accession>A0A9X3DUS8</accession>
<gene>
    <name evidence="1" type="ORF">OSH00_13555</name>
</gene>
<reference evidence="1" key="1">
    <citation type="submission" date="2022-11" db="EMBL/GenBank/DDBJ databases">
        <title>Biodiversity and phylogenetic relationships of bacteria.</title>
        <authorList>
            <person name="Machado R.A.R."/>
            <person name="Bhat A."/>
            <person name="Loulou A."/>
            <person name="Kallel S."/>
        </authorList>
    </citation>
    <scope>NUCLEOTIDE SEQUENCE</scope>
    <source>
        <strain evidence="1">A-IN1</strain>
    </source>
</reference>
<dbReference type="RefSeq" id="WP_266130858.1">
    <property type="nucleotide sequence ID" value="NZ_JAPKMY010000007.1"/>
</dbReference>
<proteinExistence type="predicted"/>
<name>A0A9X3DUS8_9GAMM</name>
<dbReference type="AlphaFoldDB" id="A0A9X3DUS8"/>
<evidence type="ECO:0000313" key="2">
    <source>
        <dbReference type="Proteomes" id="UP001146019"/>
    </source>
</evidence>